<dbReference type="InterPro" id="IPR050765">
    <property type="entry name" value="Riboflavin_Biosynth_HTPR"/>
</dbReference>
<dbReference type="InterPro" id="IPR002734">
    <property type="entry name" value="RibDG_C"/>
</dbReference>
<dbReference type="InterPro" id="IPR024072">
    <property type="entry name" value="DHFR-like_dom_sf"/>
</dbReference>
<dbReference type="GO" id="GO:0008703">
    <property type="term" value="F:5-amino-6-(5-phosphoribosylamino)uracil reductase activity"/>
    <property type="evidence" value="ECO:0007669"/>
    <property type="project" value="InterPro"/>
</dbReference>
<dbReference type="RefSeq" id="WP_163945098.1">
    <property type="nucleotide sequence ID" value="NZ_JAAFZH010000002.1"/>
</dbReference>
<feature type="domain" description="Bacterial bifunctional deaminase-reductase C-terminal" evidence="1">
    <location>
        <begin position="3"/>
        <end position="180"/>
    </location>
</feature>
<proteinExistence type="predicted"/>
<dbReference type="AlphaFoldDB" id="A0A6L9L7H6"/>
<dbReference type="EMBL" id="JAAFZH010000002">
    <property type="protein sequence ID" value="NDU94693.1"/>
    <property type="molecule type" value="Genomic_DNA"/>
</dbReference>
<comment type="caution">
    <text evidence="2">The sequence shown here is derived from an EMBL/GenBank/DDBJ whole genome shotgun (WGS) entry which is preliminary data.</text>
</comment>
<dbReference type="Proteomes" id="UP000474175">
    <property type="component" value="Unassembled WGS sequence"/>
</dbReference>
<evidence type="ECO:0000313" key="2">
    <source>
        <dbReference type="EMBL" id="NDU94693.1"/>
    </source>
</evidence>
<accession>A0A6L9L7H6</accession>
<sequence length="189" mass="20985">MRKLKLQMQITLDGFVAGSNGEMDWLVWNWDEELQQYVGALTESVDDILLGRVLAEGFIPTWKARADNPETADAAAHTFVNLPKHVFSKTLITSEWENASVINGDLVAEVERLKGQPGRDLIVYGGASFVSDLIKHNLIDDYYLFVNPVAIGKGMPIFASLDHKANLTLVEGKTFSCGIIGLHYQPKHD</sequence>
<dbReference type="PANTHER" id="PTHR38011">
    <property type="entry name" value="DIHYDROFOLATE REDUCTASE FAMILY PROTEIN (AFU_ORTHOLOGUE AFUA_8G06820)"/>
    <property type="match status" value="1"/>
</dbReference>
<dbReference type="PANTHER" id="PTHR38011:SF11">
    <property type="entry name" value="2,5-DIAMINO-6-RIBOSYLAMINO-4(3H)-PYRIMIDINONE 5'-PHOSPHATE REDUCTASE"/>
    <property type="match status" value="1"/>
</dbReference>
<evidence type="ECO:0000313" key="3">
    <source>
        <dbReference type="Proteomes" id="UP000474175"/>
    </source>
</evidence>
<dbReference type="Gene3D" id="3.40.430.10">
    <property type="entry name" value="Dihydrofolate Reductase, subunit A"/>
    <property type="match status" value="1"/>
</dbReference>
<dbReference type="GO" id="GO:0009231">
    <property type="term" value="P:riboflavin biosynthetic process"/>
    <property type="evidence" value="ECO:0007669"/>
    <property type="project" value="InterPro"/>
</dbReference>
<name>A0A6L9L7H6_9BACT</name>
<reference evidence="2 3" key="1">
    <citation type="submission" date="2020-02" db="EMBL/GenBank/DDBJ databases">
        <title>Draft genome sequence of two Spirosoma agri KCTC 52727 and Spirosoma terrae KCTC 52035.</title>
        <authorList>
            <person name="Rojas J."/>
            <person name="Ambika Manirajan B."/>
            <person name="Suarez C."/>
            <person name="Ratering S."/>
            <person name="Schnell S."/>
        </authorList>
    </citation>
    <scope>NUCLEOTIDE SEQUENCE [LARGE SCALE GENOMIC DNA]</scope>
    <source>
        <strain evidence="2 3">KCTC 52035</strain>
    </source>
</reference>
<protein>
    <submittedName>
        <fullName evidence="2">Dihydrofolate reductase family protein</fullName>
    </submittedName>
</protein>
<organism evidence="2 3">
    <name type="scientific">Spirosoma terrae</name>
    <dbReference type="NCBI Taxonomy" id="1968276"/>
    <lineage>
        <taxon>Bacteria</taxon>
        <taxon>Pseudomonadati</taxon>
        <taxon>Bacteroidota</taxon>
        <taxon>Cytophagia</taxon>
        <taxon>Cytophagales</taxon>
        <taxon>Cytophagaceae</taxon>
        <taxon>Spirosoma</taxon>
    </lineage>
</organism>
<dbReference type="Pfam" id="PF01872">
    <property type="entry name" value="RibD_C"/>
    <property type="match status" value="1"/>
</dbReference>
<evidence type="ECO:0000259" key="1">
    <source>
        <dbReference type="Pfam" id="PF01872"/>
    </source>
</evidence>
<keyword evidence="3" id="KW-1185">Reference proteome</keyword>
<gene>
    <name evidence="2" type="ORF">GK108_07395</name>
</gene>
<dbReference type="SUPFAM" id="SSF53597">
    <property type="entry name" value="Dihydrofolate reductase-like"/>
    <property type="match status" value="1"/>
</dbReference>